<dbReference type="AlphaFoldDB" id="A0A0A9DZ64"/>
<protein>
    <submittedName>
        <fullName evidence="1">Uncharacterized protein</fullName>
    </submittedName>
</protein>
<accession>A0A0A9DZ64</accession>
<organism evidence="1">
    <name type="scientific">Arundo donax</name>
    <name type="common">Giant reed</name>
    <name type="synonym">Donax arundinaceus</name>
    <dbReference type="NCBI Taxonomy" id="35708"/>
    <lineage>
        <taxon>Eukaryota</taxon>
        <taxon>Viridiplantae</taxon>
        <taxon>Streptophyta</taxon>
        <taxon>Embryophyta</taxon>
        <taxon>Tracheophyta</taxon>
        <taxon>Spermatophyta</taxon>
        <taxon>Magnoliopsida</taxon>
        <taxon>Liliopsida</taxon>
        <taxon>Poales</taxon>
        <taxon>Poaceae</taxon>
        <taxon>PACMAD clade</taxon>
        <taxon>Arundinoideae</taxon>
        <taxon>Arundineae</taxon>
        <taxon>Arundo</taxon>
    </lineage>
</organism>
<name>A0A0A9DZ64_ARUDO</name>
<dbReference type="EMBL" id="GBRH01204829">
    <property type="protein sequence ID" value="JAD93066.1"/>
    <property type="molecule type" value="Transcribed_RNA"/>
</dbReference>
<reference evidence="1" key="1">
    <citation type="submission" date="2014-09" db="EMBL/GenBank/DDBJ databases">
        <authorList>
            <person name="Magalhaes I.L.F."/>
            <person name="Oliveira U."/>
            <person name="Santos F.R."/>
            <person name="Vidigal T.H.D.A."/>
            <person name="Brescovit A.D."/>
            <person name="Santos A.J."/>
        </authorList>
    </citation>
    <scope>NUCLEOTIDE SEQUENCE</scope>
    <source>
        <tissue evidence="1">Shoot tissue taken approximately 20 cm above the soil surface</tissue>
    </source>
</reference>
<evidence type="ECO:0000313" key="1">
    <source>
        <dbReference type="EMBL" id="JAD93066.1"/>
    </source>
</evidence>
<proteinExistence type="predicted"/>
<reference evidence="1" key="2">
    <citation type="journal article" date="2015" name="Data Brief">
        <title>Shoot transcriptome of the giant reed, Arundo donax.</title>
        <authorList>
            <person name="Barrero R.A."/>
            <person name="Guerrero F.D."/>
            <person name="Moolhuijzen P."/>
            <person name="Goolsby J.A."/>
            <person name="Tidwell J."/>
            <person name="Bellgard S.E."/>
            <person name="Bellgard M.I."/>
        </authorList>
    </citation>
    <scope>NUCLEOTIDE SEQUENCE</scope>
    <source>
        <tissue evidence="1">Shoot tissue taken approximately 20 cm above the soil surface</tissue>
    </source>
</reference>
<sequence>MGHLLIKLMQIKWIFHLLRGRQNILSAQLMGERRKTVKVVKIKANLLMMKESLKLLFKHGVGGVVLILLMH</sequence>